<dbReference type="Gene3D" id="1.20.58.1910">
    <property type="match status" value="1"/>
</dbReference>
<reference evidence="3" key="1">
    <citation type="submission" date="2017-08" db="EMBL/GenBank/DDBJ databases">
        <authorList>
            <person name="Varghese N."/>
            <person name="Submissions S."/>
        </authorList>
    </citation>
    <scope>NUCLEOTIDE SEQUENCE [LARGE SCALE GENOMIC DNA]</scope>
    <source>
        <strain evidence="3">DSM 23173</strain>
    </source>
</reference>
<feature type="domain" description="HD" evidence="1">
    <location>
        <begin position="28"/>
        <end position="129"/>
    </location>
</feature>
<dbReference type="CDD" id="cd00077">
    <property type="entry name" value="HDc"/>
    <property type="match status" value="1"/>
</dbReference>
<dbReference type="PROSITE" id="PS51831">
    <property type="entry name" value="HD"/>
    <property type="match status" value="1"/>
</dbReference>
<dbReference type="Gene3D" id="1.10.472.50">
    <property type="entry name" value="HD-domain/PDEase-like"/>
    <property type="match status" value="1"/>
</dbReference>
<name>A0A285UC62_9STAP</name>
<dbReference type="InterPro" id="IPR006674">
    <property type="entry name" value="HD_domain"/>
</dbReference>
<dbReference type="OrthoDB" id="9797344at2"/>
<dbReference type="Pfam" id="PF01966">
    <property type="entry name" value="HD"/>
    <property type="match status" value="1"/>
</dbReference>
<gene>
    <name evidence="2" type="ORF">SAMN05878391_0941</name>
</gene>
<dbReference type="Proteomes" id="UP000219412">
    <property type="component" value="Unassembled WGS sequence"/>
</dbReference>
<protein>
    <recommendedName>
        <fullName evidence="1">HD domain-containing protein</fullName>
    </recommendedName>
</protein>
<keyword evidence="3" id="KW-1185">Reference proteome</keyword>
<organism evidence="2 3">
    <name type="scientific">Salinicoccus kekensis</name>
    <dbReference type="NCBI Taxonomy" id="714307"/>
    <lineage>
        <taxon>Bacteria</taxon>
        <taxon>Bacillati</taxon>
        <taxon>Bacillota</taxon>
        <taxon>Bacilli</taxon>
        <taxon>Bacillales</taxon>
        <taxon>Staphylococcaceae</taxon>
        <taxon>Salinicoccus</taxon>
    </lineage>
</organism>
<evidence type="ECO:0000259" key="1">
    <source>
        <dbReference type="PROSITE" id="PS51831"/>
    </source>
</evidence>
<dbReference type="SMART" id="SM00471">
    <property type="entry name" value="HDc"/>
    <property type="match status" value="1"/>
</dbReference>
<sequence>MEMNQEEIINSVVDYVRDFHAEDSTGHDFHHVMRVYRNAMRIQKQAGGDEFIIRVASLLHDTIDEKLNGGEHVVEDTRHYLRSFSIEEAAVERILYAMQAVSFKGGNNAFEVKSIEDAVVQDADRLDALGAIGIARTFIFGGAKNHEIHNPEAGAREGMTLEEYREENTMINHFHEKLLKLKDLMHTDAAKELAEARHRFMEDYLEQFHAEWQGER</sequence>
<dbReference type="EMBL" id="OBQF01000001">
    <property type="protein sequence ID" value="SOC39504.1"/>
    <property type="molecule type" value="Genomic_DNA"/>
</dbReference>
<dbReference type="SUPFAM" id="SSF109604">
    <property type="entry name" value="HD-domain/PDEase-like"/>
    <property type="match status" value="1"/>
</dbReference>
<dbReference type="AlphaFoldDB" id="A0A285UC62"/>
<evidence type="ECO:0000313" key="2">
    <source>
        <dbReference type="EMBL" id="SOC39504.1"/>
    </source>
</evidence>
<accession>A0A285UC62</accession>
<dbReference type="PANTHER" id="PTHR33594">
    <property type="entry name" value="SUPERFAMILY HYDROLASE, PUTATIVE (AFU_ORTHOLOGUE AFUA_1G03035)-RELATED"/>
    <property type="match status" value="1"/>
</dbReference>
<proteinExistence type="predicted"/>
<dbReference type="InterPro" id="IPR003607">
    <property type="entry name" value="HD/PDEase_dom"/>
</dbReference>
<dbReference type="PANTHER" id="PTHR33594:SF1">
    <property type="entry name" value="HD_PDEASE DOMAIN-CONTAINING PROTEIN"/>
    <property type="match status" value="1"/>
</dbReference>
<evidence type="ECO:0000313" key="3">
    <source>
        <dbReference type="Proteomes" id="UP000219412"/>
    </source>
</evidence>